<evidence type="ECO:0000313" key="2">
    <source>
        <dbReference type="EMBL" id="PUZ51806.1"/>
    </source>
</evidence>
<organism evidence="2 3">
    <name type="scientific">Panicum hallii var. hallii</name>
    <dbReference type="NCBI Taxonomy" id="1504633"/>
    <lineage>
        <taxon>Eukaryota</taxon>
        <taxon>Viridiplantae</taxon>
        <taxon>Streptophyta</taxon>
        <taxon>Embryophyta</taxon>
        <taxon>Tracheophyta</taxon>
        <taxon>Spermatophyta</taxon>
        <taxon>Magnoliopsida</taxon>
        <taxon>Liliopsida</taxon>
        <taxon>Poales</taxon>
        <taxon>Poaceae</taxon>
        <taxon>PACMAD clade</taxon>
        <taxon>Panicoideae</taxon>
        <taxon>Panicodae</taxon>
        <taxon>Paniceae</taxon>
        <taxon>Panicinae</taxon>
        <taxon>Panicum</taxon>
        <taxon>Panicum sect. Panicum</taxon>
    </lineage>
</organism>
<reference evidence="2 3" key="1">
    <citation type="submission" date="2018-04" db="EMBL/GenBank/DDBJ databases">
        <title>WGS assembly of Panicum hallii var. hallii HAL2.</title>
        <authorList>
            <person name="Lovell J."/>
            <person name="Jenkins J."/>
            <person name="Lowry D."/>
            <person name="Mamidi S."/>
            <person name="Sreedasyam A."/>
            <person name="Weng X."/>
            <person name="Barry K."/>
            <person name="Bonette J."/>
            <person name="Campitelli B."/>
            <person name="Daum C."/>
            <person name="Gordon S."/>
            <person name="Gould B."/>
            <person name="Lipzen A."/>
            <person name="MacQueen A."/>
            <person name="Palacio-Mejia J."/>
            <person name="Plott C."/>
            <person name="Shakirov E."/>
            <person name="Shu S."/>
            <person name="Yoshinaga Y."/>
            <person name="Zane M."/>
            <person name="Rokhsar D."/>
            <person name="Grimwood J."/>
            <person name="Schmutz J."/>
            <person name="Juenger T."/>
        </authorList>
    </citation>
    <scope>NUCLEOTIDE SEQUENCE [LARGE SCALE GENOMIC DNA]</scope>
    <source>
        <strain evidence="3">cv. HAL2</strain>
    </source>
</reference>
<dbReference type="Gramene" id="PUZ51806">
    <property type="protein sequence ID" value="PUZ51806"/>
    <property type="gene ID" value="GQ55_6G219400"/>
</dbReference>
<accession>A0A2T7D891</accession>
<feature type="signal peptide" evidence="1">
    <location>
        <begin position="1"/>
        <end position="16"/>
    </location>
</feature>
<protein>
    <submittedName>
        <fullName evidence="2">Uncharacterized protein</fullName>
    </submittedName>
</protein>
<dbReference type="AlphaFoldDB" id="A0A2T7D891"/>
<dbReference type="EMBL" id="CM009754">
    <property type="protein sequence ID" value="PUZ51806.1"/>
    <property type="molecule type" value="Genomic_DNA"/>
</dbReference>
<feature type="chain" id="PRO_5015632567" evidence="1">
    <location>
        <begin position="17"/>
        <end position="65"/>
    </location>
</feature>
<sequence length="65" mass="7554">MLKWIPQMTMLPMVLASLDSSVKHALFDGWFHEPVLSRLGCFFDWLFSLLMPCTLTEQMHDLLPS</sequence>
<evidence type="ECO:0000256" key="1">
    <source>
        <dbReference type="SAM" id="SignalP"/>
    </source>
</evidence>
<keyword evidence="1" id="KW-0732">Signal</keyword>
<evidence type="ECO:0000313" key="3">
    <source>
        <dbReference type="Proteomes" id="UP000244336"/>
    </source>
</evidence>
<keyword evidence="3" id="KW-1185">Reference proteome</keyword>
<gene>
    <name evidence="2" type="ORF">GQ55_6G219400</name>
</gene>
<dbReference type="Proteomes" id="UP000244336">
    <property type="component" value="Chromosome 6"/>
</dbReference>
<name>A0A2T7D891_9POAL</name>
<proteinExistence type="predicted"/>